<name>A5BXU9_VITVI</name>
<dbReference type="InterPro" id="IPR043128">
    <property type="entry name" value="Rev_trsase/Diguanyl_cyclase"/>
</dbReference>
<feature type="region of interest" description="Disordered" evidence="1">
    <location>
        <begin position="339"/>
        <end position="370"/>
    </location>
</feature>
<feature type="region of interest" description="Disordered" evidence="1">
    <location>
        <begin position="221"/>
        <end position="255"/>
    </location>
</feature>
<accession>A5BXU9</accession>
<dbReference type="Gene3D" id="3.30.70.270">
    <property type="match status" value="1"/>
</dbReference>
<reference evidence="3" key="1">
    <citation type="journal article" date="2007" name="PLoS ONE">
        <title>The first genome sequence of an elite grapevine cultivar (Pinot noir Vitis vinifera L.): coping with a highly heterozygous genome.</title>
        <authorList>
            <person name="Velasco R."/>
            <person name="Zharkikh A."/>
            <person name="Troggio M."/>
            <person name="Cartwright D.A."/>
            <person name="Cestaro A."/>
            <person name="Pruss D."/>
            <person name="Pindo M."/>
            <person name="FitzGerald L.M."/>
            <person name="Vezzulli S."/>
            <person name="Reid J."/>
            <person name="Malacarne G."/>
            <person name="Iliev D."/>
            <person name="Coppola G."/>
            <person name="Wardell B."/>
            <person name="Micheletti D."/>
            <person name="Macalma T."/>
            <person name="Facci M."/>
            <person name="Mitchell J.T."/>
            <person name="Perazzolli M."/>
            <person name="Eldredge G."/>
            <person name="Gatto P."/>
            <person name="Oyzerski R."/>
            <person name="Moretto M."/>
            <person name="Gutin N."/>
            <person name="Stefanini M."/>
            <person name="Chen Y."/>
            <person name="Segala C."/>
            <person name="Davenport C."/>
            <person name="Dematte L."/>
            <person name="Mraz A."/>
            <person name="Battilana J."/>
            <person name="Stormo K."/>
            <person name="Costa F."/>
            <person name="Tao Q."/>
            <person name="Si-Ammour A."/>
            <person name="Harkins T."/>
            <person name="Lackey A."/>
            <person name="Perbost C."/>
            <person name="Taillon B."/>
            <person name="Stella A."/>
            <person name="Solovyev V."/>
            <person name="Fawcett J.A."/>
            <person name="Sterck L."/>
            <person name="Vandepoele K."/>
            <person name="Grando S.M."/>
            <person name="Toppo S."/>
            <person name="Moser C."/>
            <person name="Lanchbury J."/>
            <person name="Bogden R."/>
            <person name="Skolnick M."/>
            <person name="Sgaramella V."/>
            <person name="Bhatnagar S.K."/>
            <person name="Fontana P."/>
            <person name="Gutin A."/>
            <person name="Van de Peer Y."/>
            <person name="Salamini F."/>
            <person name="Viola R."/>
        </authorList>
    </citation>
    <scope>NUCLEOTIDE SEQUENCE</scope>
</reference>
<dbReference type="PANTHER" id="PTHR24559:SF457">
    <property type="entry name" value="RNA-DIRECTED DNA POLYMERASE HOMOLOG"/>
    <property type="match status" value="1"/>
</dbReference>
<dbReference type="ExpressionAtlas" id="A5BXU9">
    <property type="expression patterns" value="baseline and differential"/>
</dbReference>
<evidence type="ECO:0000259" key="2">
    <source>
        <dbReference type="Pfam" id="PF00078"/>
    </source>
</evidence>
<dbReference type="Gene3D" id="3.10.10.10">
    <property type="entry name" value="HIV Type 1 Reverse Transcriptase, subunit A, domain 1"/>
    <property type="match status" value="1"/>
</dbReference>
<gene>
    <name evidence="3" type="ORF">VITISV_039425</name>
</gene>
<feature type="domain" description="Reverse transcriptase" evidence="2">
    <location>
        <begin position="778"/>
        <end position="866"/>
    </location>
</feature>
<evidence type="ECO:0000256" key="1">
    <source>
        <dbReference type="SAM" id="MobiDB-lite"/>
    </source>
</evidence>
<sequence length="910" mass="101829">MAEVLKKLVAISLTHCHMFIIELVFSVQNLTKSIMDELHTFGETEKALLSSSSFDGAAILRVLLALSSLVASLNEKENDQQVLPKNEQIVVLSQVWDINAALEPLWLELSICITKIESYLDFATVLPTTSIISTSKPFGAILPLPAGNQNILPYIKSFFVMCEKLHLGQPGASQNYSLAIVSDVEDANTSYGQQKTPMSLRGFICGIILVRIDGHQARPILLQGSTPHDSTIPPLPPSNHSIQQDHVVPPPPPPLVQSAPQAGAFVLHGQTETTPHSTVAPAKVIDDTQTHIDRIEHRMRLLHISDGVMSFPRTNFDSLVQALYGIENGIAKGLWVDSSLSDSKGKKPWSGSRPLDVDTSGMMSHRSPRRPQALRKFLDTPYLTIQHDQYRLVVLTRPPGPAYLHPPSMHKDALVRALSQIRIDTSTTSKGLILILTTDRATCTVFSDDYLPSEGSGHIRPLYISVACSGHRVSTVLLDNGSALNVCPLATTIALRFSPSNFGRSTQTIRVYNGTQRTVMGTITAHVMIRPVKYSMLFQISHSDDDLHLTEFTFDEVRVVSLEDDSRDGASDPVDPSLSFDFISEFVTYYDVMFDENNNDMSLFEYLRMSQHFPLIAPQAPTTPIHDIDDVRYPDDPLSGQLDCDSNSEERKVTPVSDSAESMDFGTSDQPKELKIGSSLSLDKRSRLIELLRSYMDVFAWSNEDMPSLDPSIVQHHLPILPHARPAKEEIMKQLNVGFLSVVKYPEWLANVIPVPKKDNKLLMAPEDMDKTSFITEWSTYCYRVMPFGLKNTGATYQRAATTLFHDMMHKDVEVYIDDTIVKSQDRADHLATLQRFFEKIRQFRLRLNPKKCTFGVISGKLLGHIVNECGVEVDPEKIRPILDMLALRTERERDKRISRQVTVHQSFHC</sequence>
<dbReference type="Pfam" id="PF00078">
    <property type="entry name" value="RVT_1"/>
    <property type="match status" value="1"/>
</dbReference>
<protein>
    <recommendedName>
        <fullName evidence="2">Reverse transcriptase domain-containing protein</fullName>
    </recommendedName>
</protein>
<feature type="region of interest" description="Disordered" evidence="1">
    <location>
        <begin position="636"/>
        <end position="671"/>
    </location>
</feature>
<evidence type="ECO:0000313" key="3">
    <source>
        <dbReference type="EMBL" id="CAN75102.1"/>
    </source>
</evidence>
<proteinExistence type="predicted"/>
<dbReference type="CDD" id="cd01647">
    <property type="entry name" value="RT_LTR"/>
    <property type="match status" value="1"/>
</dbReference>
<feature type="compositionally biased region" description="Polar residues" evidence="1">
    <location>
        <begin position="656"/>
        <end position="669"/>
    </location>
</feature>
<dbReference type="InterPro" id="IPR053134">
    <property type="entry name" value="RNA-dir_DNA_polymerase"/>
</dbReference>
<dbReference type="InterPro" id="IPR043502">
    <property type="entry name" value="DNA/RNA_pol_sf"/>
</dbReference>
<organism evidence="3">
    <name type="scientific">Vitis vinifera</name>
    <name type="common">Grape</name>
    <dbReference type="NCBI Taxonomy" id="29760"/>
    <lineage>
        <taxon>Eukaryota</taxon>
        <taxon>Viridiplantae</taxon>
        <taxon>Streptophyta</taxon>
        <taxon>Embryophyta</taxon>
        <taxon>Tracheophyta</taxon>
        <taxon>Spermatophyta</taxon>
        <taxon>Magnoliopsida</taxon>
        <taxon>eudicotyledons</taxon>
        <taxon>Gunneridae</taxon>
        <taxon>Pentapetalae</taxon>
        <taxon>rosids</taxon>
        <taxon>Vitales</taxon>
        <taxon>Vitaceae</taxon>
        <taxon>Viteae</taxon>
        <taxon>Vitis</taxon>
    </lineage>
</organism>
<dbReference type="AlphaFoldDB" id="A5BXU9"/>
<dbReference type="PANTHER" id="PTHR24559">
    <property type="entry name" value="TRANSPOSON TY3-I GAG-POL POLYPROTEIN"/>
    <property type="match status" value="1"/>
</dbReference>
<dbReference type="SUPFAM" id="SSF56672">
    <property type="entry name" value="DNA/RNA polymerases"/>
    <property type="match status" value="1"/>
</dbReference>
<dbReference type="InterPro" id="IPR000477">
    <property type="entry name" value="RT_dom"/>
</dbReference>
<dbReference type="EMBL" id="AM475099">
    <property type="protein sequence ID" value="CAN75102.1"/>
    <property type="molecule type" value="Genomic_DNA"/>
</dbReference>